<dbReference type="Proteomes" id="UP000265618">
    <property type="component" value="Unassembled WGS sequence"/>
</dbReference>
<comment type="caution">
    <text evidence="2">The sequence shown here is derived from an EMBL/GenBank/DDBJ whole genome shotgun (WGS) entry which is preliminary data.</text>
</comment>
<protein>
    <submittedName>
        <fullName evidence="2">Uncharacterized protein</fullName>
    </submittedName>
</protein>
<sequence>MVSASTLALIDQIGRKKGLSHRQRRAIQVGAEQGRLPHALPARVSAPASKEVCPYAPPPRKSGYRRRTEEEIKQATNNYEVQEFIPTHSVNMTAAKVAYQDQLDSRAMAEIHFAGRNSKKGSQEQVPTSRVGPETEISIVLDGIKERLDFLSEMKAMRRGDIRELDAVRAELSSLVRRIRHVDTSECLSLRRQVKAVLSGPTGNPKR</sequence>
<evidence type="ECO:0000313" key="2">
    <source>
        <dbReference type="EMBL" id="GIQ81376.1"/>
    </source>
</evidence>
<keyword evidence="3" id="KW-1185">Reference proteome</keyword>
<proteinExistence type="predicted"/>
<dbReference type="Pfam" id="PF05250">
    <property type="entry name" value="UPF0193"/>
    <property type="match status" value="1"/>
</dbReference>
<dbReference type="PANTHER" id="PTHR28348">
    <property type="entry name" value="UPF0193 PROTEIN EVG1"/>
    <property type="match status" value="1"/>
</dbReference>
<organism evidence="2 3">
    <name type="scientific">Kipferlia bialata</name>
    <dbReference type="NCBI Taxonomy" id="797122"/>
    <lineage>
        <taxon>Eukaryota</taxon>
        <taxon>Metamonada</taxon>
        <taxon>Carpediemonas-like organisms</taxon>
        <taxon>Kipferlia</taxon>
    </lineage>
</organism>
<dbReference type="PANTHER" id="PTHR28348:SF1">
    <property type="entry name" value="UPF0193 PROTEIN EVG1"/>
    <property type="match status" value="1"/>
</dbReference>
<evidence type="ECO:0000313" key="3">
    <source>
        <dbReference type="Proteomes" id="UP000265618"/>
    </source>
</evidence>
<gene>
    <name evidence="2" type="ORF">KIPB_002325</name>
</gene>
<dbReference type="AlphaFoldDB" id="A0A9K3CQL1"/>
<dbReference type="EMBL" id="BDIP01000375">
    <property type="protein sequence ID" value="GIQ81376.1"/>
    <property type="molecule type" value="Genomic_DNA"/>
</dbReference>
<dbReference type="InterPro" id="IPR007914">
    <property type="entry name" value="UPF0193"/>
</dbReference>
<reference evidence="2 3" key="1">
    <citation type="journal article" date="2018" name="PLoS ONE">
        <title>The draft genome of Kipferlia bialata reveals reductive genome evolution in fornicate parasites.</title>
        <authorList>
            <person name="Tanifuji G."/>
            <person name="Takabayashi S."/>
            <person name="Kume K."/>
            <person name="Takagi M."/>
            <person name="Nakayama T."/>
            <person name="Kamikawa R."/>
            <person name="Inagaki Y."/>
            <person name="Hashimoto T."/>
        </authorList>
    </citation>
    <scope>NUCLEOTIDE SEQUENCE [LARGE SCALE GENOMIC DNA]</scope>
    <source>
        <strain evidence="2">NY0173</strain>
    </source>
</reference>
<evidence type="ECO:0000256" key="1">
    <source>
        <dbReference type="SAM" id="MobiDB-lite"/>
    </source>
</evidence>
<name>A0A9K3CQL1_9EUKA</name>
<feature type="region of interest" description="Disordered" evidence="1">
    <location>
        <begin position="41"/>
        <end position="65"/>
    </location>
</feature>
<accession>A0A9K3CQL1</accession>